<dbReference type="OrthoDB" id="9809412at2"/>
<evidence type="ECO:0000256" key="1">
    <source>
        <dbReference type="SAM" id="MobiDB-lite"/>
    </source>
</evidence>
<name>A0A7K1UFG9_9MICC</name>
<accession>A0A7K1UFG9</accession>
<feature type="transmembrane region" description="Helical" evidence="2">
    <location>
        <begin position="29"/>
        <end position="51"/>
    </location>
</feature>
<dbReference type="Proteomes" id="UP000460157">
    <property type="component" value="Unassembled WGS sequence"/>
</dbReference>
<feature type="region of interest" description="Disordered" evidence="1">
    <location>
        <begin position="188"/>
        <end position="221"/>
    </location>
</feature>
<dbReference type="RefSeq" id="WP_157320994.1">
    <property type="nucleotide sequence ID" value="NZ_BMFX01000035.1"/>
</dbReference>
<keyword evidence="2" id="KW-0812">Transmembrane</keyword>
<reference evidence="3 4" key="1">
    <citation type="submission" date="2019-12" db="EMBL/GenBank/DDBJ databases">
        <title>Nesterenkonia muleiensis sp. nov., a novel actinobacterium isolated from sap of Populus euphratica.</title>
        <authorList>
            <person name="Wang R."/>
        </authorList>
    </citation>
    <scope>NUCLEOTIDE SEQUENCE [LARGE SCALE GENOMIC DNA]</scope>
    <source>
        <strain evidence="3 4">F10</strain>
    </source>
</reference>
<proteinExistence type="predicted"/>
<protein>
    <recommendedName>
        <fullName evidence="5">PH domain-containing protein</fullName>
    </recommendedName>
</protein>
<feature type="transmembrane region" description="Helical" evidence="2">
    <location>
        <begin position="57"/>
        <end position="78"/>
    </location>
</feature>
<dbReference type="AlphaFoldDB" id="A0A7K1UFG9"/>
<evidence type="ECO:0008006" key="5">
    <source>
        <dbReference type="Google" id="ProtNLM"/>
    </source>
</evidence>
<feature type="compositionally biased region" description="Pro residues" evidence="1">
    <location>
        <begin position="208"/>
        <end position="221"/>
    </location>
</feature>
<dbReference type="EMBL" id="WRPM01000016">
    <property type="protein sequence ID" value="MVT25208.1"/>
    <property type="molecule type" value="Genomic_DNA"/>
</dbReference>
<comment type="caution">
    <text evidence="3">The sequence shown here is derived from an EMBL/GenBank/DDBJ whole genome shotgun (WGS) entry which is preliminary data.</text>
</comment>
<keyword evidence="4" id="KW-1185">Reference proteome</keyword>
<organism evidence="3 4">
    <name type="scientific">Nesterenkonia alkaliphila</name>
    <dbReference type="NCBI Taxonomy" id="1463631"/>
    <lineage>
        <taxon>Bacteria</taxon>
        <taxon>Bacillati</taxon>
        <taxon>Actinomycetota</taxon>
        <taxon>Actinomycetes</taxon>
        <taxon>Micrococcales</taxon>
        <taxon>Micrococcaceae</taxon>
        <taxon>Nesterenkonia</taxon>
    </lineage>
</organism>
<keyword evidence="2" id="KW-1133">Transmembrane helix</keyword>
<gene>
    <name evidence="3" type="ORF">GNZ21_02315</name>
</gene>
<evidence type="ECO:0000313" key="4">
    <source>
        <dbReference type="Proteomes" id="UP000460157"/>
    </source>
</evidence>
<keyword evidence="2" id="KW-0472">Membrane</keyword>
<evidence type="ECO:0000313" key="3">
    <source>
        <dbReference type="EMBL" id="MVT25208.1"/>
    </source>
</evidence>
<sequence>MAENKPQEWERQLLQQGTVEIGLSPKKRVVAVVAGVLFVLVGLLLIIIPLMAEGMDLAPRIVLPVTGALLLLLAPLGFSQLTGVWNIVVTWQDIGYRNARVPWSEVEVVGEITQRVRGAQQDHGVIVFTPRGHDMLVSQMGGIGAWLQNLNAKLLKVPALSPAKLLDGSQAEKIGWLASVHMRILEAQRPARHPNPYSDQHPDQHPNQQPPAPGTVPPQPY</sequence>
<evidence type="ECO:0000256" key="2">
    <source>
        <dbReference type="SAM" id="Phobius"/>
    </source>
</evidence>